<dbReference type="STRING" id="1484053.SAMN05444274_1088"/>
<keyword evidence="1" id="KW-0472">Membrane</keyword>
<keyword evidence="1" id="KW-1133">Transmembrane helix</keyword>
<sequence>MLYSSDRFLVKVFTIVVGVFFLFACEKEQEIPEKEEDKPDTEEPVSMEFSVMSFNLRNQKDSDPQSLDLRKENIRKVILDNKPDVLGVQELAADWMSDWLSEQLNNAGYDKYLSSGQYGSPKIIYYRRSRFSRKAQGTFQMQFSDNRAGTWAILMDNETKERYFFCNSHWTTASSEDRVATANIISNVVKTNSAGLPVVVLGDFNAKPNTPEILALKNNGSIKLACAHQEKGNTYHAWTGTGSKKIDWIFYSNQLDVMDATVIITSYSGYYPSDHFPIRASFKLKE</sequence>
<dbReference type="Pfam" id="PF03372">
    <property type="entry name" value="Exo_endo_phos"/>
    <property type="match status" value="1"/>
</dbReference>
<keyword evidence="4" id="KW-1185">Reference proteome</keyword>
<dbReference type="GO" id="GO:0000175">
    <property type="term" value="F:3'-5'-RNA exonuclease activity"/>
    <property type="evidence" value="ECO:0007669"/>
    <property type="project" value="TreeGrafter"/>
</dbReference>
<feature type="domain" description="Endonuclease/exonuclease/phosphatase" evidence="2">
    <location>
        <begin position="52"/>
        <end position="275"/>
    </location>
</feature>
<keyword evidence="3" id="KW-0378">Hydrolase</keyword>
<reference evidence="4" key="1">
    <citation type="submission" date="2016-11" db="EMBL/GenBank/DDBJ databases">
        <authorList>
            <person name="Varghese N."/>
            <person name="Submissions S."/>
        </authorList>
    </citation>
    <scope>NUCLEOTIDE SEQUENCE [LARGE SCALE GENOMIC DNA]</scope>
    <source>
        <strain evidence="4">DSM 26910</strain>
    </source>
</reference>
<evidence type="ECO:0000313" key="3">
    <source>
        <dbReference type="EMBL" id="SHF71889.1"/>
    </source>
</evidence>
<evidence type="ECO:0000256" key="1">
    <source>
        <dbReference type="SAM" id="Phobius"/>
    </source>
</evidence>
<dbReference type="SUPFAM" id="SSF56219">
    <property type="entry name" value="DNase I-like"/>
    <property type="match status" value="1"/>
</dbReference>
<accession>A0A1M5DY47</accession>
<evidence type="ECO:0000259" key="2">
    <source>
        <dbReference type="Pfam" id="PF03372"/>
    </source>
</evidence>
<dbReference type="Gene3D" id="3.60.10.10">
    <property type="entry name" value="Endonuclease/exonuclease/phosphatase"/>
    <property type="match status" value="1"/>
</dbReference>
<keyword evidence="1" id="KW-0812">Transmembrane</keyword>
<keyword evidence="3" id="KW-0540">Nuclease</keyword>
<dbReference type="PANTHER" id="PTHR12121">
    <property type="entry name" value="CARBON CATABOLITE REPRESSOR PROTEIN 4"/>
    <property type="match status" value="1"/>
</dbReference>
<evidence type="ECO:0000313" key="4">
    <source>
        <dbReference type="Proteomes" id="UP000184164"/>
    </source>
</evidence>
<dbReference type="InterPro" id="IPR005135">
    <property type="entry name" value="Endo/exonuclease/phosphatase"/>
</dbReference>
<protein>
    <submittedName>
        <fullName evidence="3">Metal-dependent hydrolase, endonuclease/exonuclease/phosphatase family</fullName>
    </submittedName>
</protein>
<dbReference type="InterPro" id="IPR050410">
    <property type="entry name" value="CCR4/nocturin_mRNA_transcr"/>
</dbReference>
<dbReference type="EMBL" id="FQUM01000008">
    <property type="protein sequence ID" value="SHF71889.1"/>
    <property type="molecule type" value="Genomic_DNA"/>
</dbReference>
<dbReference type="GO" id="GO:0004519">
    <property type="term" value="F:endonuclease activity"/>
    <property type="evidence" value="ECO:0007669"/>
    <property type="project" value="UniProtKB-KW"/>
</dbReference>
<keyword evidence="3" id="KW-0255">Endonuclease</keyword>
<dbReference type="PROSITE" id="PS51257">
    <property type="entry name" value="PROKAR_LIPOPROTEIN"/>
    <property type="match status" value="1"/>
</dbReference>
<dbReference type="AlphaFoldDB" id="A0A1M5DY47"/>
<dbReference type="Proteomes" id="UP000184164">
    <property type="component" value="Unassembled WGS sequence"/>
</dbReference>
<organism evidence="3 4">
    <name type="scientific">Mariniphaga anaerophila</name>
    <dbReference type="NCBI Taxonomy" id="1484053"/>
    <lineage>
        <taxon>Bacteria</taxon>
        <taxon>Pseudomonadati</taxon>
        <taxon>Bacteroidota</taxon>
        <taxon>Bacteroidia</taxon>
        <taxon>Marinilabiliales</taxon>
        <taxon>Prolixibacteraceae</taxon>
        <taxon>Mariniphaga</taxon>
    </lineage>
</organism>
<proteinExistence type="predicted"/>
<name>A0A1M5DY47_9BACT</name>
<keyword evidence="3" id="KW-0269">Exonuclease</keyword>
<dbReference type="PANTHER" id="PTHR12121:SF36">
    <property type="entry name" value="ENDONUCLEASE_EXONUCLEASE_PHOSPHATASE DOMAIN-CONTAINING PROTEIN"/>
    <property type="match status" value="1"/>
</dbReference>
<gene>
    <name evidence="3" type="ORF">SAMN05444274_1088</name>
</gene>
<dbReference type="InterPro" id="IPR036691">
    <property type="entry name" value="Endo/exonu/phosph_ase_sf"/>
</dbReference>
<feature type="transmembrane region" description="Helical" evidence="1">
    <location>
        <begin position="7"/>
        <end position="24"/>
    </location>
</feature>